<dbReference type="EMBL" id="JAKLMC020000005">
    <property type="protein sequence ID" value="KAK5956341.1"/>
    <property type="molecule type" value="Genomic_DNA"/>
</dbReference>
<comment type="caution">
    <text evidence="1">The sequence shown here is derived from an EMBL/GenBank/DDBJ whole genome shotgun (WGS) entry which is preliminary data.</text>
</comment>
<accession>A0AAN8EY55</accession>
<evidence type="ECO:0000313" key="2">
    <source>
        <dbReference type="Proteomes" id="UP001316803"/>
    </source>
</evidence>
<organism evidence="1 2">
    <name type="scientific">Knufia fluminis</name>
    <dbReference type="NCBI Taxonomy" id="191047"/>
    <lineage>
        <taxon>Eukaryota</taxon>
        <taxon>Fungi</taxon>
        <taxon>Dikarya</taxon>
        <taxon>Ascomycota</taxon>
        <taxon>Pezizomycotina</taxon>
        <taxon>Eurotiomycetes</taxon>
        <taxon>Chaetothyriomycetidae</taxon>
        <taxon>Chaetothyriales</taxon>
        <taxon>Trichomeriaceae</taxon>
        <taxon>Knufia</taxon>
    </lineage>
</organism>
<dbReference type="Proteomes" id="UP001316803">
    <property type="component" value="Unassembled WGS sequence"/>
</dbReference>
<name>A0AAN8EY55_9EURO</name>
<gene>
    <name evidence="1" type="ORF">OHC33_002918</name>
</gene>
<proteinExistence type="predicted"/>
<evidence type="ECO:0000313" key="1">
    <source>
        <dbReference type="EMBL" id="KAK5956341.1"/>
    </source>
</evidence>
<sequence>MPGFAPAENGLFEIKLILTKEGLVFVNLDSSTMRPPFAGLKSKLPAPELQWKESFMFSTNLNWKIVARDFTQQVSWSQAKFRWAQPELEEGVWCTLAVMPFEASKTDIRCDVFGTDSTVVSSHIIQKWRARLEEEVATLSSTLPRQPQPFVYECGGRSIELTAILDQQSRLEAFSGTRTNPAFRFTGTDSGDFEAEALANALDRKAQVLKRSLQTKCNKTVDW</sequence>
<protein>
    <submittedName>
        <fullName evidence="1">Uncharacterized protein</fullName>
    </submittedName>
</protein>
<reference evidence="1 2" key="1">
    <citation type="submission" date="2022-12" db="EMBL/GenBank/DDBJ databases">
        <title>Genomic features and morphological characterization of a novel Knufia sp. strain isolated from spacecraft assembly facility.</title>
        <authorList>
            <person name="Teixeira M."/>
            <person name="Chander A.M."/>
            <person name="Stajich J.E."/>
            <person name="Venkateswaran K."/>
        </authorList>
    </citation>
    <scope>NUCLEOTIDE SEQUENCE [LARGE SCALE GENOMIC DNA]</scope>
    <source>
        <strain evidence="1 2">FJI-L2-BK-P2</strain>
    </source>
</reference>
<keyword evidence="2" id="KW-1185">Reference proteome</keyword>
<dbReference type="AlphaFoldDB" id="A0AAN8EY55"/>